<keyword evidence="1" id="KW-0472">Membrane</keyword>
<dbReference type="Proteomes" id="UP000252023">
    <property type="component" value="Chromosome"/>
</dbReference>
<keyword evidence="1" id="KW-1133">Transmembrane helix</keyword>
<evidence type="ECO:0000313" key="2">
    <source>
        <dbReference type="EMBL" id="AXC50087.1"/>
    </source>
</evidence>
<accession>A0A344PL32</accession>
<organism evidence="2 3">
    <name type="scientific">Paracoccus suum</name>
    <dbReference type="NCBI Taxonomy" id="2259340"/>
    <lineage>
        <taxon>Bacteria</taxon>
        <taxon>Pseudomonadati</taxon>
        <taxon>Pseudomonadota</taxon>
        <taxon>Alphaproteobacteria</taxon>
        <taxon>Rhodobacterales</taxon>
        <taxon>Paracoccaceae</taxon>
        <taxon>Paracoccus</taxon>
    </lineage>
</organism>
<evidence type="ECO:0000313" key="3">
    <source>
        <dbReference type="Proteomes" id="UP000252023"/>
    </source>
</evidence>
<dbReference type="AlphaFoldDB" id="A0A344PL32"/>
<evidence type="ECO:0000256" key="1">
    <source>
        <dbReference type="SAM" id="Phobius"/>
    </source>
</evidence>
<dbReference type="KEGG" id="pars:DRW48_10615"/>
<dbReference type="OrthoDB" id="7775871at2"/>
<dbReference type="RefSeq" id="WP_114076406.1">
    <property type="nucleotide sequence ID" value="NZ_CP030918.1"/>
</dbReference>
<gene>
    <name evidence="2" type="ORF">DRW48_10615</name>
</gene>
<keyword evidence="1" id="KW-0812">Transmembrane</keyword>
<keyword evidence="3" id="KW-1185">Reference proteome</keyword>
<proteinExistence type="predicted"/>
<sequence length="143" mass="15082">MTHLILEWLQPALTLIIEAGAAAVLTLLARYIPLVARLYSDQRNRDALHKAIDTGVDRALAAGELAVGTVPGVAAIDLALSYVEKSVPGAIKHFFKTNADAARDQITQMIVAKMGAKAAPMPVAVEAGDPLAEALTEAMAIRN</sequence>
<reference evidence="3" key="1">
    <citation type="submission" date="2018-07" db="EMBL/GenBank/DDBJ databases">
        <title>Genome sequencing of Paracoccus sp. SC2-6.</title>
        <authorList>
            <person name="Heo J."/>
            <person name="Kim S.-J."/>
            <person name="Kwon S.-W."/>
        </authorList>
    </citation>
    <scope>NUCLEOTIDE SEQUENCE [LARGE SCALE GENOMIC DNA]</scope>
    <source>
        <strain evidence="3">SC2-6</strain>
    </source>
</reference>
<feature type="transmembrane region" description="Helical" evidence="1">
    <location>
        <begin position="12"/>
        <end position="33"/>
    </location>
</feature>
<name>A0A344PL32_9RHOB</name>
<dbReference type="EMBL" id="CP030918">
    <property type="protein sequence ID" value="AXC50087.1"/>
    <property type="molecule type" value="Genomic_DNA"/>
</dbReference>
<protein>
    <submittedName>
        <fullName evidence="2">Uncharacterized protein</fullName>
    </submittedName>
</protein>